<reference evidence="8" key="1">
    <citation type="submission" date="2017-11" db="EMBL/GenBank/DDBJ databases">
        <authorList>
            <person name="Kuznetsova I."/>
            <person name="Sazanova A."/>
            <person name="Chirak E."/>
            <person name="Safronova V."/>
            <person name="Willems A."/>
        </authorList>
    </citation>
    <scope>NUCLEOTIDE SEQUENCE [LARGE SCALE GENOMIC DNA]</scope>
    <source>
        <strain evidence="8">CCBAU 03422</strain>
    </source>
</reference>
<dbReference type="InterPro" id="IPR009248">
    <property type="entry name" value="SbmA_BacA"/>
</dbReference>
<comment type="subcellular location">
    <subcellularLocation>
        <location evidence="1">Cell membrane</location>
        <topology evidence="1">Multi-pass membrane protein</topology>
    </subcellularLocation>
</comment>
<evidence type="ECO:0000313" key="7">
    <source>
        <dbReference type="EMBL" id="PSH61399.1"/>
    </source>
</evidence>
<sequence length="417" mass="48087">MFVSFFPKPKLFFISAVLWSLAAVLFWLYAGEQLGAYIGLPPADPNAPPIVGVSVFATKAFIWLYIYFGVCVGIFAAFWMWYAPHRWQMWSIWGSALIIFTTYFDVQLNIALNTWRGPFFDLFQKAITTPNSVAASELYWMQWLFAGIGFLSIMLFVFSNYFISHYVFRWRSAMNEYYMDHWSRLRHIEGASQRVQEDTMRFSTTVESLGVNLIQAAMTLIAFLPLLAQLSLHITSLPIIGQIPYSLVVLAIGWSLLGTILLAVVGIKLPGLEFKNQRVEAAYRKELVFGEDDEKRAQPLTVTELFRNVRRNYFRLYFHYTYFNVARGLYGQADAIFLNVMLIPTIVTGKITLGLWQQIATAFGQVSNSFQYLVTSWSTIVELLSIYKRLRAFEAVIYDEPLPEIDQRYLRTQSEEV</sequence>
<dbReference type="PANTHER" id="PTHR11384">
    <property type="entry name" value="ATP-BINDING CASSETTE, SUB-FAMILY D MEMBER"/>
    <property type="match status" value="1"/>
</dbReference>
<dbReference type="Proteomes" id="UP000241764">
    <property type="component" value="Unassembled WGS sequence"/>
</dbReference>
<feature type="transmembrane region" description="Helical" evidence="6">
    <location>
        <begin position="62"/>
        <end position="83"/>
    </location>
</feature>
<proteinExistence type="predicted"/>
<keyword evidence="2" id="KW-0813">Transport</keyword>
<keyword evidence="3 6" id="KW-0812">Transmembrane</keyword>
<protein>
    <submittedName>
        <fullName evidence="7">Peptide transporter</fullName>
    </submittedName>
</protein>
<evidence type="ECO:0000256" key="3">
    <source>
        <dbReference type="ARBA" id="ARBA00022692"/>
    </source>
</evidence>
<dbReference type="OrthoDB" id="8233587at2"/>
<dbReference type="EMBL" id="PGGM01000013">
    <property type="protein sequence ID" value="PSH61399.1"/>
    <property type="molecule type" value="Genomic_DNA"/>
</dbReference>
<feature type="transmembrane region" description="Helical" evidence="6">
    <location>
        <begin position="140"/>
        <end position="163"/>
    </location>
</feature>
<feature type="transmembrane region" description="Helical" evidence="6">
    <location>
        <begin position="243"/>
        <end position="267"/>
    </location>
</feature>
<accession>A0A2P7B4N0</accession>
<dbReference type="GO" id="GO:1904680">
    <property type="term" value="F:peptide transmembrane transporter activity"/>
    <property type="evidence" value="ECO:0007669"/>
    <property type="project" value="InterPro"/>
</dbReference>
<organism evidence="7 8">
    <name type="scientific">Phyllobacterium sophorae</name>
    <dbReference type="NCBI Taxonomy" id="1520277"/>
    <lineage>
        <taxon>Bacteria</taxon>
        <taxon>Pseudomonadati</taxon>
        <taxon>Pseudomonadota</taxon>
        <taxon>Alphaproteobacteria</taxon>
        <taxon>Hyphomicrobiales</taxon>
        <taxon>Phyllobacteriaceae</taxon>
        <taxon>Phyllobacterium</taxon>
    </lineage>
</organism>
<dbReference type="SUPFAM" id="SSF90123">
    <property type="entry name" value="ABC transporter transmembrane region"/>
    <property type="match status" value="2"/>
</dbReference>
<evidence type="ECO:0000256" key="1">
    <source>
        <dbReference type="ARBA" id="ARBA00004651"/>
    </source>
</evidence>
<dbReference type="InterPro" id="IPR036640">
    <property type="entry name" value="ABC1_TM_sf"/>
</dbReference>
<dbReference type="PANTHER" id="PTHR11384:SF59">
    <property type="entry name" value="LYSOSOMAL COBALAMIN TRANSPORTER ABCD4"/>
    <property type="match status" value="1"/>
</dbReference>
<keyword evidence="8" id="KW-1185">Reference proteome</keyword>
<dbReference type="GO" id="GO:0005524">
    <property type="term" value="F:ATP binding"/>
    <property type="evidence" value="ECO:0007669"/>
    <property type="project" value="InterPro"/>
</dbReference>
<feature type="transmembrane region" description="Helical" evidence="6">
    <location>
        <begin position="12"/>
        <end position="30"/>
    </location>
</feature>
<feature type="transmembrane region" description="Helical" evidence="6">
    <location>
        <begin position="90"/>
        <end position="112"/>
    </location>
</feature>
<keyword evidence="5 6" id="KW-0472">Membrane</keyword>
<keyword evidence="4 6" id="KW-1133">Transmembrane helix</keyword>
<dbReference type="Pfam" id="PF05992">
    <property type="entry name" value="SbmA_BacA"/>
    <property type="match status" value="1"/>
</dbReference>
<evidence type="ECO:0000256" key="5">
    <source>
        <dbReference type="ARBA" id="ARBA00023136"/>
    </source>
</evidence>
<comment type="caution">
    <text evidence="7">The sequence shown here is derived from an EMBL/GenBank/DDBJ whole genome shotgun (WGS) entry which is preliminary data.</text>
</comment>
<dbReference type="NCBIfam" id="NF008306">
    <property type="entry name" value="PRK11098.1"/>
    <property type="match status" value="1"/>
</dbReference>
<dbReference type="Gene3D" id="1.20.1560.10">
    <property type="entry name" value="ABC transporter type 1, transmembrane domain"/>
    <property type="match status" value="1"/>
</dbReference>
<gene>
    <name evidence="7" type="ORF">CU103_22965</name>
</gene>
<dbReference type="GO" id="GO:0015833">
    <property type="term" value="P:peptide transport"/>
    <property type="evidence" value="ECO:0007669"/>
    <property type="project" value="InterPro"/>
</dbReference>
<feature type="transmembrane region" description="Helical" evidence="6">
    <location>
        <begin position="209"/>
        <end position="231"/>
    </location>
</feature>
<dbReference type="InterPro" id="IPR050835">
    <property type="entry name" value="ABC_transporter_sub-D"/>
</dbReference>
<evidence type="ECO:0000256" key="6">
    <source>
        <dbReference type="SAM" id="Phobius"/>
    </source>
</evidence>
<evidence type="ECO:0000256" key="2">
    <source>
        <dbReference type="ARBA" id="ARBA00022448"/>
    </source>
</evidence>
<dbReference type="AlphaFoldDB" id="A0A2P7B4N0"/>
<evidence type="ECO:0000313" key="8">
    <source>
        <dbReference type="Proteomes" id="UP000241764"/>
    </source>
</evidence>
<evidence type="ECO:0000256" key="4">
    <source>
        <dbReference type="ARBA" id="ARBA00022989"/>
    </source>
</evidence>
<dbReference type="RefSeq" id="WP_106666517.1">
    <property type="nucleotide sequence ID" value="NZ_PGGM01000013.1"/>
</dbReference>
<name>A0A2P7B4N0_9HYPH</name>
<dbReference type="GO" id="GO:0005886">
    <property type="term" value="C:plasma membrane"/>
    <property type="evidence" value="ECO:0007669"/>
    <property type="project" value="UniProtKB-SubCell"/>
</dbReference>